<proteinExistence type="predicted"/>
<evidence type="ECO:0000313" key="2">
    <source>
        <dbReference type="Proteomes" id="UP000799436"/>
    </source>
</evidence>
<organism evidence="1 2">
    <name type="scientific">Teratosphaeria nubilosa</name>
    <dbReference type="NCBI Taxonomy" id="161662"/>
    <lineage>
        <taxon>Eukaryota</taxon>
        <taxon>Fungi</taxon>
        <taxon>Dikarya</taxon>
        <taxon>Ascomycota</taxon>
        <taxon>Pezizomycotina</taxon>
        <taxon>Dothideomycetes</taxon>
        <taxon>Dothideomycetidae</taxon>
        <taxon>Mycosphaerellales</taxon>
        <taxon>Teratosphaeriaceae</taxon>
        <taxon>Teratosphaeria</taxon>
    </lineage>
</organism>
<name>A0A6G1L330_9PEZI</name>
<dbReference type="EMBL" id="ML995868">
    <property type="protein sequence ID" value="KAF2766644.1"/>
    <property type="molecule type" value="Genomic_DNA"/>
</dbReference>
<gene>
    <name evidence="1" type="ORF">EJ03DRAFT_174780</name>
</gene>
<dbReference type="AlphaFoldDB" id="A0A6G1L330"/>
<reference evidence="1" key="1">
    <citation type="journal article" date="2020" name="Stud. Mycol.">
        <title>101 Dothideomycetes genomes: a test case for predicting lifestyles and emergence of pathogens.</title>
        <authorList>
            <person name="Haridas S."/>
            <person name="Albert R."/>
            <person name="Binder M."/>
            <person name="Bloem J."/>
            <person name="Labutti K."/>
            <person name="Salamov A."/>
            <person name="Andreopoulos B."/>
            <person name="Baker S."/>
            <person name="Barry K."/>
            <person name="Bills G."/>
            <person name="Bluhm B."/>
            <person name="Cannon C."/>
            <person name="Castanera R."/>
            <person name="Culley D."/>
            <person name="Daum C."/>
            <person name="Ezra D."/>
            <person name="Gonzalez J."/>
            <person name="Henrissat B."/>
            <person name="Kuo A."/>
            <person name="Liang C."/>
            <person name="Lipzen A."/>
            <person name="Lutzoni F."/>
            <person name="Magnuson J."/>
            <person name="Mondo S."/>
            <person name="Nolan M."/>
            <person name="Ohm R."/>
            <person name="Pangilinan J."/>
            <person name="Park H.-J."/>
            <person name="Ramirez L."/>
            <person name="Alfaro M."/>
            <person name="Sun H."/>
            <person name="Tritt A."/>
            <person name="Yoshinaga Y."/>
            <person name="Zwiers L.-H."/>
            <person name="Turgeon B."/>
            <person name="Goodwin S."/>
            <person name="Spatafora J."/>
            <person name="Crous P."/>
            <person name="Grigoriev I."/>
        </authorList>
    </citation>
    <scope>NUCLEOTIDE SEQUENCE</scope>
    <source>
        <strain evidence="1">CBS 116005</strain>
    </source>
</reference>
<dbReference type="Proteomes" id="UP000799436">
    <property type="component" value="Unassembled WGS sequence"/>
</dbReference>
<accession>A0A6G1L330</accession>
<evidence type="ECO:0000313" key="1">
    <source>
        <dbReference type="EMBL" id="KAF2766644.1"/>
    </source>
</evidence>
<keyword evidence="2" id="KW-1185">Reference proteome</keyword>
<protein>
    <submittedName>
        <fullName evidence="1">Uncharacterized protein</fullName>
    </submittedName>
</protein>
<sequence length="92" mass="10261">MTMSATGSPSPNSCRRLWWMSPVLSQMSPSPAASSQRRPISPHKFHHGLLQKGCMSSANCGEVLHRKTFVTTLGSRQCAARRKTSHVRMRRP</sequence>